<dbReference type="EMBL" id="NQIK02000010">
    <property type="protein sequence ID" value="KAF7565994.1"/>
    <property type="molecule type" value="Genomic_DNA"/>
</dbReference>
<keyword evidence="1" id="KW-0732">Signal</keyword>
<reference evidence="3" key="2">
    <citation type="submission" date="2021-05" db="EMBL/GenBank/DDBJ databases">
        <authorList>
            <person name="Moolhuijzen P.M."/>
            <person name="Moffat C.S."/>
        </authorList>
    </citation>
    <scope>NUCLEOTIDE SEQUENCE</scope>
    <source>
        <strain evidence="3">86-124</strain>
    </source>
</reference>
<reference evidence="5" key="4">
    <citation type="journal article" date="2022" name="Microb. Genom.">
        <title>A global pangenome for the wheat fungal pathogen Pyrenophora tritici-repentis and prediction of effector protein structural homology.</title>
        <authorList>
            <person name="Moolhuijzen P.M."/>
            <person name="See P.T."/>
            <person name="Shi G."/>
            <person name="Powell H.R."/>
            <person name="Cockram J."/>
            <person name="Jorgensen L.N."/>
            <person name="Benslimane H."/>
            <person name="Strelkov S.E."/>
            <person name="Turner J."/>
            <person name="Liu Z."/>
            <person name="Moffat C.S."/>
        </authorList>
    </citation>
    <scope>NUCLEOTIDE SEQUENCE [LARGE SCALE GENOMIC DNA]</scope>
</reference>
<evidence type="ECO:0000313" key="4">
    <source>
        <dbReference type="Proteomes" id="UP000245464"/>
    </source>
</evidence>
<gene>
    <name evidence="3" type="ORF">Ptr86124_011203</name>
    <name evidence="2" type="ORF">PtrM4_054280</name>
</gene>
<feature type="signal peptide" evidence="1">
    <location>
        <begin position="1"/>
        <end position="16"/>
    </location>
</feature>
<dbReference type="Proteomes" id="UP000245464">
    <property type="component" value="Chromosome 10"/>
</dbReference>
<dbReference type="PANTHER" id="PTHR40617">
    <property type="entry name" value="TERPENE CYCLASE ASQC"/>
    <property type="match status" value="1"/>
</dbReference>
<proteinExistence type="predicted"/>
<dbReference type="SUPFAM" id="SSF159245">
    <property type="entry name" value="AttH-like"/>
    <property type="match status" value="1"/>
</dbReference>
<comment type="caution">
    <text evidence="2">The sequence shown here is derived from an EMBL/GenBank/DDBJ whole genome shotgun (WGS) entry which is preliminary data.</text>
</comment>
<dbReference type="InterPro" id="IPR023374">
    <property type="entry name" value="AttH-like_dom_sf"/>
</dbReference>
<dbReference type="PANTHER" id="PTHR40617:SF1">
    <property type="entry name" value="ATTH DOMAIN-CONTAINING PROTEIN-RELATED"/>
    <property type="match status" value="1"/>
</dbReference>
<evidence type="ECO:0000313" key="3">
    <source>
        <dbReference type="EMBL" id="KAI1509617.1"/>
    </source>
</evidence>
<reference evidence="3" key="3">
    <citation type="journal article" date="2022" name="bioRxiv">
        <title>A global pangenome for the wheat fungal pathogen Pyrenophora tritici-repentis and prediction of effector protein structural homology.</title>
        <authorList>
            <person name="Moolhuijzen P."/>
            <person name="See P.T."/>
            <person name="Shi G."/>
            <person name="Powell H.R."/>
            <person name="Cockram J."/>
            <person name="Jorgensen L.N."/>
            <person name="Benslimane H."/>
            <person name="Strelkov S.E."/>
            <person name="Turner J."/>
            <person name="Liu Z."/>
            <person name="Moffat C.S."/>
        </authorList>
    </citation>
    <scope>NUCLEOTIDE SEQUENCE</scope>
    <source>
        <strain evidence="3">86-124</strain>
    </source>
</reference>
<dbReference type="Proteomes" id="UP000249757">
    <property type="component" value="Unassembled WGS sequence"/>
</dbReference>
<accession>A0A2W1CX68</accession>
<dbReference type="InterPro" id="IPR053112">
    <property type="entry name" value="Fungal_Dehydratase/Hydratase"/>
</dbReference>
<name>A0A2W1CX68_9PLEO</name>
<sequence length="387" mass="42431">MVLGFAPLCLAGLINTLEIPSFSPAVFRQSILPSKVEIPSFAPADFPPSTRQNDGTLAGRYDVRETMAILQNVNQPGYNSWFYLAWITTVDGAKYHVTTNIGIVGAGKQGYMIAGMLGAEDLSDFSSTGTTYAEPGSGSAEFLNLVAPNQNLSSPRGSDNYTDTFLSLSYGQVAVSLNAKPTGPNVYMGGSGYITLEPLGPSDFTIVPPGYSWYWGNPHMQISGNITVKGKSLQIDPAQSFAFLERQWGQMLLTNWYAFWLYLSNGIFIHAWINQPDIHGFNQDDVAVVTIWHPNGVHEVLQADATSRAWGVSRNARNGRLYFSKFQLDLALKNTSLRMTKYAHDALFRAAEGVTMDLSEAYTQGFGTWDGEDVSLFGHVEQVSTLE</sequence>
<organism evidence="2 4">
    <name type="scientific">Pyrenophora tritici-repentis</name>
    <dbReference type="NCBI Taxonomy" id="45151"/>
    <lineage>
        <taxon>Eukaryota</taxon>
        <taxon>Fungi</taxon>
        <taxon>Dikarya</taxon>
        <taxon>Ascomycota</taxon>
        <taxon>Pezizomycotina</taxon>
        <taxon>Dothideomycetes</taxon>
        <taxon>Pleosporomycetidae</taxon>
        <taxon>Pleosporales</taxon>
        <taxon>Pleosporineae</taxon>
        <taxon>Pleosporaceae</taxon>
        <taxon>Pyrenophora</taxon>
    </lineage>
</organism>
<evidence type="ECO:0000313" key="2">
    <source>
        <dbReference type="EMBL" id="KAF7565994.1"/>
    </source>
</evidence>
<keyword evidence="5" id="KW-1185">Reference proteome</keyword>
<dbReference type="EMBL" id="NRDI02000019">
    <property type="protein sequence ID" value="KAI1509617.1"/>
    <property type="molecule type" value="Genomic_DNA"/>
</dbReference>
<protein>
    <submittedName>
        <fullName evidence="2">CrtC multi-domain protein</fullName>
    </submittedName>
    <submittedName>
        <fullName evidence="3">Hydroxyneurosporene synthase</fullName>
    </submittedName>
</protein>
<evidence type="ECO:0000256" key="1">
    <source>
        <dbReference type="SAM" id="SignalP"/>
    </source>
</evidence>
<dbReference type="Gene3D" id="2.40.370.10">
    <property type="entry name" value="AttH-like domain"/>
    <property type="match status" value="1"/>
</dbReference>
<reference evidence="2" key="1">
    <citation type="journal article" date="2018" name="BMC Genomics">
        <title>Comparative genomics of the wheat fungal pathogen Pyrenophora tritici-repentis reveals chromosomal variations and genome plasticity.</title>
        <authorList>
            <person name="Moolhuijzen P."/>
            <person name="See P.T."/>
            <person name="Hane J.K."/>
            <person name="Shi G."/>
            <person name="Liu Z."/>
            <person name="Oliver R.P."/>
            <person name="Moffat C.S."/>
        </authorList>
    </citation>
    <scope>NUCLEOTIDE SEQUENCE [LARGE SCALE GENOMIC DNA]</scope>
    <source>
        <strain evidence="2">M4</strain>
    </source>
</reference>
<dbReference type="AlphaFoldDB" id="A0A2W1CX68"/>
<evidence type="ECO:0000313" key="5">
    <source>
        <dbReference type="Proteomes" id="UP000249757"/>
    </source>
</evidence>
<feature type="chain" id="PRO_5042700776" evidence="1">
    <location>
        <begin position="17"/>
        <end position="387"/>
    </location>
</feature>